<reference evidence="3 4" key="1">
    <citation type="submission" date="2020-01" db="EMBL/GenBank/DDBJ databases">
        <title>The draft genome sequence of Corallococcus exiguus DSM 14696.</title>
        <authorList>
            <person name="Zhang X."/>
            <person name="Zhu H."/>
        </authorList>
    </citation>
    <scope>NUCLEOTIDE SEQUENCE [LARGE SCALE GENOMIC DNA]</scope>
    <source>
        <strain evidence="3 4">DSM 14696</strain>
    </source>
</reference>
<name>A0A7X4Y8Y2_9BACT</name>
<dbReference type="Proteomes" id="UP000537825">
    <property type="component" value="Unassembled WGS sequence"/>
</dbReference>
<feature type="compositionally biased region" description="Low complexity" evidence="2">
    <location>
        <begin position="1"/>
        <end position="17"/>
    </location>
</feature>
<feature type="region of interest" description="Disordered" evidence="2">
    <location>
        <begin position="1"/>
        <end position="58"/>
    </location>
</feature>
<comment type="caution">
    <text evidence="3">The sequence shown here is derived from an EMBL/GenBank/DDBJ whole genome shotgun (WGS) entry which is preliminary data.</text>
</comment>
<keyword evidence="4" id="KW-1185">Reference proteome</keyword>
<keyword evidence="1" id="KW-0175">Coiled coil</keyword>
<organism evidence="3 4">
    <name type="scientific">Corallococcus exiguus</name>
    <dbReference type="NCBI Taxonomy" id="83462"/>
    <lineage>
        <taxon>Bacteria</taxon>
        <taxon>Pseudomonadati</taxon>
        <taxon>Myxococcota</taxon>
        <taxon>Myxococcia</taxon>
        <taxon>Myxococcales</taxon>
        <taxon>Cystobacterineae</taxon>
        <taxon>Myxococcaceae</taxon>
        <taxon>Corallococcus</taxon>
    </lineage>
</organism>
<feature type="compositionally biased region" description="Low complexity" evidence="2">
    <location>
        <begin position="46"/>
        <end position="58"/>
    </location>
</feature>
<dbReference type="AlphaFoldDB" id="A0A7X4Y8Y2"/>
<evidence type="ECO:0000313" key="4">
    <source>
        <dbReference type="Proteomes" id="UP000537825"/>
    </source>
</evidence>
<evidence type="ECO:0000256" key="2">
    <source>
        <dbReference type="SAM" id="MobiDB-lite"/>
    </source>
</evidence>
<protein>
    <submittedName>
        <fullName evidence="3">DUF481 domain-containing protein</fullName>
    </submittedName>
</protein>
<dbReference type="RefSeq" id="WP_161662823.1">
    <property type="nucleotide sequence ID" value="NZ_JAAAPK010000003.1"/>
</dbReference>
<feature type="compositionally biased region" description="Pro residues" evidence="2">
    <location>
        <begin position="18"/>
        <end position="45"/>
    </location>
</feature>
<gene>
    <name evidence="3" type="ORF">GTZ93_14750</name>
</gene>
<dbReference type="Pfam" id="PF04338">
    <property type="entry name" value="DUF481"/>
    <property type="match status" value="1"/>
</dbReference>
<proteinExistence type="predicted"/>
<accession>A0A7X4Y8Y2</accession>
<evidence type="ECO:0000313" key="3">
    <source>
        <dbReference type="EMBL" id="NBC41088.1"/>
    </source>
</evidence>
<sequence>MLPVALLLASSLQSQTPAPAPRPAAPPPPTAARAPAPPAPPPPAMPADAPAAERAAAAAERAALAAERAAEASARLAEAIERLAEVTARGPIAPPPPAPAPEAAVAAVPVKPSVWDVSVGLSLISLTGNASTLTVSGLASALRKTEHWIYSVKAYGAYGRSRPPEVEGEVESLSQVVALNAGVELRGDRRFTQEISGYLLAGVDTDHIKSIEARPYGEGGASIFWFDTKRDEKASVRETVLRTDFAFRYARELRFQYYPNRVDLPNVDLGGPRFGALFRYGLSKDITFQEEAEILVSVISDARILFSSQTQVMANLTDALALGVGFLVKSDSAPPPGKVSTDTALSFNLTVAL</sequence>
<feature type="coiled-coil region" evidence="1">
    <location>
        <begin position="62"/>
        <end position="89"/>
    </location>
</feature>
<evidence type="ECO:0000256" key="1">
    <source>
        <dbReference type="SAM" id="Coils"/>
    </source>
</evidence>
<dbReference type="InterPro" id="IPR007433">
    <property type="entry name" value="DUF481"/>
</dbReference>
<dbReference type="EMBL" id="JAAAPK010000003">
    <property type="protein sequence ID" value="NBC41088.1"/>
    <property type="molecule type" value="Genomic_DNA"/>
</dbReference>